<comment type="caution">
    <text evidence="1">The sequence shown here is derived from an EMBL/GenBank/DDBJ whole genome shotgun (WGS) entry which is preliminary data.</text>
</comment>
<dbReference type="GO" id="GO:0020037">
    <property type="term" value="F:heme binding"/>
    <property type="evidence" value="ECO:0007669"/>
    <property type="project" value="InterPro"/>
</dbReference>
<name>A0A1C3EKP0_9GAMM</name>
<dbReference type="Proteomes" id="UP000094936">
    <property type="component" value="Unassembled WGS sequence"/>
</dbReference>
<keyword evidence="1" id="KW-0223">Dioxygenase</keyword>
<dbReference type="STRING" id="1080227.A8L45_09245"/>
<dbReference type="RefSeq" id="WP_068901507.1">
    <property type="nucleotide sequence ID" value="NZ_JBHUIF010000015.1"/>
</dbReference>
<proteinExistence type="predicted"/>
<evidence type="ECO:0000313" key="2">
    <source>
        <dbReference type="Proteomes" id="UP000094936"/>
    </source>
</evidence>
<dbReference type="AlphaFoldDB" id="A0A1C3EKP0"/>
<dbReference type="Gene3D" id="1.20.58.600">
    <property type="match status" value="1"/>
</dbReference>
<keyword evidence="2" id="KW-1185">Reference proteome</keyword>
<accession>A0A1C3EKP0</accession>
<evidence type="ECO:0000313" key="1">
    <source>
        <dbReference type="EMBL" id="ODA33803.1"/>
    </source>
</evidence>
<gene>
    <name evidence="1" type="ORF">A8L45_09245</name>
</gene>
<reference evidence="1 2" key="1">
    <citation type="submission" date="2016-05" db="EMBL/GenBank/DDBJ databases">
        <title>Genomic Taxonomy of the Vibrionaceae.</title>
        <authorList>
            <person name="Gomez-Gil B."/>
            <person name="Enciso-Ibarra J."/>
        </authorList>
    </citation>
    <scope>NUCLEOTIDE SEQUENCE [LARGE SCALE GENOMIC DNA]</scope>
    <source>
        <strain evidence="1 2">CAIM 1920</strain>
    </source>
</reference>
<dbReference type="OrthoDB" id="4301605at2"/>
<protein>
    <submittedName>
        <fullName evidence="1">Tryptophan 2,3-dioxygenase</fullName>
    </submittedName>
</protein>
<dbReference type="InterPro" id="IPR015029">
    <property type="entry name" value="PrnB"/>
</dbReference>
<dbReference type="SUPFAM" id="SSF140959">
    <property type="entry name" value="Indolic compounds 2,3-dioxygenase-like"/>
    <property type="match status" value="1"/>
</dbReference>
<dbReference type="Gene3D" id="1.20.58.480">
    <property type="match status" value="1"/>
</dbReference>
<keyword evidence="1" id="KW-0560">Oxidoreductase</keyword>
<sequence>MTDNVIAFDSWMRDGFVELNNDLERLYWAQEDKANVDEVGDDVKKTLVAEGNQLISSLLQEGNTDEGFDAAFDVLGNVGLFMAACRRHEITEPSREHVSPLTEASALAMQIGASIGVTPRFATAHLTTHNKAVAGKYKRFTDLDAERIFVDYNTKGILAYKRAADALLKIKSIGISHPIAADLLRVAHRALQDVHESNSILFSKLDTDGFFYQVRPYYKPHRVGQNIYRGANAGDFAGINVIDLLLGLCLANEPSYSQLLVDKFLYMMPEDQQILRDCMRMTSFMDEFIALSESCRHQSWFQEHLSLFIDVCRMHGQTAQQHHNQLVEKYIAKPANDMVENHLDKVTASGPPLPVLLGALEKLRDRRCAAQRNDIYTRYEDMQMLEAMLG</sequence>
<dbReference type="InterPro" id="IPR037217">
    <property type="entry name" value="Trp/Indoleamine_2_3_dOase-like"/>
</dbReference>
<dbReference type="GO" id="GO:0019441">
    <property type="term" value="P:L-tryptophan catabolic process to kynurenine"/>
    <property type="evidence" value="ECO:0007669"/>
    <property type="project" value="InterPro"/>
</dbReference>
<dbReference type="EMBL" id="LYBM01000013">
    <property type="protein sequence ID" value="ODA33803.1"/>
    <property type="molecule type" value="Genomic_DNA"/>
</dbReference>
<dbReference type="GO" id="GO:0046872">
    <property type="term" value="F:metal ion binding"/>
    <property type="evidence" value="ECO:0007669"/>
    <property type="project" value="InterPro"/>
</dbReference>
<dbReference type="GO" id="GO:0051213">
    <property type="term" value="F:dioxygenase activity"/>
    <property type="evidence" value="ECO:0007669"/>
    <property type="project" value="UniProtKB-KW"/>
</dbReference>
<dbReference type="Pfam" id="PF08933">
    <property type="entry name" value="PrnB"/>
    <property type="match status" value="1"/>
</dbReference>
<organism evidence="1 2">
    <name type="scientific">Veronia pacifica</name>
    <dbReference type="NCBI Taxonomy" id="1080227"/>
    <lineage>
        <taxon>Bacteria</taxon>
        <taxon>Pseudomonadati</taxon>
        <taxon>Pseudomonadota</taxon>
        <taxon>Gammaproteobacteria</taxon>
        <taxon>Vibrionales</taxon>
        <taxon>Vibrionaceae</taxon>
        <taxon>Veronia</taxon>
    </lineage>
</organism>